<evidence type="ECO:0000313" key="5">
    <source>
        <dbReference type="EMBL" id="KAK0599305.1"/>
    </source>
</evidence>
<evidence type="ECO:0000256" key="3">
    <source>
        <dbReference type="ARBA" id="ARBA00023242"/>
    </source>
</evidence>
<reference evidence="5" key="1">
    <citation type="journal article" date="2022" name="Plant J.">
        <title>Strategies of tolerance reflected in two North American maple genomes.</title>
        <authorList>
            <person name="McEvoy S.L."/>
            <person name="Sezen U.U."/>
            <person name="Trouern-Trend A."/>
            <person name="McMahon S.M."/>
            <person name="Schaberg P.G."/>
            <person name="Yang J."/>
            <person name="Wegrzyn J.L."/>
            <person name="Swenson N.G."/>
        </authorList>
    </citation>
    <scope>NUCLEOTIDE SEQUENCE</scope>
    <source>
        <strain evidence="5">NS2018</strain>
    </source>
</reference>
<dbReference type="GO" id="GO:0000398">
    <property type="term" value="P:mRNA splicing, via spliceosome"/>
    <property type="evidence" value="ECO:0007669"/>
    <property type="project" value="TreeGrafter"/>
</dbReference>
<evidence type="ECO:0000256" key="1">
    <source>
        <dbReference type="ARBA" id="ARBA00004123"/>
    </source>
</evidence>
<dbReference type="PANTHER" id="PTHR13486:SF2">
    <property type="entry name" value="SPLICING FACTOR C9ORF78"/>
    <property type="match status" value="1"/>
</dbReference>
<comment type="similarity">
    <text evidence="2">Belongs to the TLS1 family.</text>
</comment>
<evidence type="ECO:0000256" key="4">
    <source>
        <dbReference type="SAM" id="MobiDB-lite"/>
    </source>
</evidence>
<keyword evidence="6" id="KW-1185">Reference proteome</keyword>
<dbReference type="Proteomes" id="UP001168877">
    <property type="component" value="Unassembled WGS sequence"/>
</dbReference>
<dbReference type="GO" id="GO:0005681">
    <property type="term" value="C:spliceosomal complex"/>
    <property type="evidence" value="ECO:0007669"/>
    <property type="project" value="TreeGrafter"/>
</dbReference>
<proteinExistence type="inferred from homology"/>
<dbReference type="PANTHER" id="PTHR13486">
    <property type="entry name" value="TELOMERE LENGTH AND SILENCING PROTEIN 1 TLS1 FAMILY MEMBER"/>
    <property type="match status" value="1"/>
</dbReference>
<feature type="region of interest" description="Disordered" evidence="4">
    <location>
        <begin position="66"/>
        <end position="89"/>
    </location>
</feature>
<comment type="subcellular location">
    <subcellularLocation>
        <location evidence="1">Nucleus</location>
    </subcellularLocation>
</comment>
<dbReference type="InterPro" id="IPR010756">
    <property type="entry name" value="Tls1-like"/>
</dbReference>
<accession>A0AA39W0T2</accession>
<comment type="caution">
    <text evidence="5">The sequence shown here is derived from an EMBL/GenBank/DDBJ whole genome shotgun (WGS) entry which is preliminary data.</text>
</comment>
<protein>
    <submittedName>
        <fullName evidence="5">Uncharacterized protein</fullName>
    </submittedName>
</protein>
<dbReference type="AlphaFoldDB" id="A0AA39W0T2"/>
<dbReference type="EMBL" id="JAUESC010000003">
    <property type="protein sequence ID" value="KAK0599305.1"/>
    <property type="molecule type" value="Genomic_DNA"/>
</dbReference>
<feature type="compositionally biased region" description="Polar residues" evidence="4">
    <location>
        <begin position="77"/>
        <end position="89"/>
    </location>
</feature>
<evidence type="ECO:0000256" key="2">
    <source>
        <dbReference type="ARBA" id="ARBA00007643"/>
    </source>
</evidence>
<sequence length="145" mass="16761">MNMRCAQEQFIPKQISNSSLNHFVVRVKYVEQELAKKKGKNIDMTDQVENELKRAEDELYTILEHLKDNGAGPKGPTDNSSDAAGNRQAATDQFMLERFHKRERNRGMQRYLVYAKIYEKRSFPKGITVQQISENRWVAVSLVGL</sequence>
<evidence type="ECO:0000313" key="6">
    <source>
        <dbReference type="Proteomes" id="UP001168877"/>
    </source>
</evidence>
<gene>
    <name evidence="5" type="ORF">LWI29_004115</name>
</gene>
<name>A0AA39W0T2_ACESA</name>
<reference evidence="5" key="2">
    <citation type="submission" date="2023-06" db="EMBL/GenBank/DDBJ databases">
        <authorList>
            <person name="Swenson N.G."/>
            <person name="Wegrzyn J.L."/>
            <person name="Mcevoy S.L."/>
        </authorList>
    </citation>
    <scope>NUCLEOTIDE SEQUENCE</scope>
    <source>
        <strain evidence="5">NS2018</strain>
        <tissue evidence="5">Leaf</tissue>
    </source>
</reference>
<organism evidence="5 6">
    <name type="scientific">Acer saccharum</name>
    <name type="common">Sugar maple</name>
    <dbReference type="NCBI Taxonomy" id="4024"/>
    <lineage>
        <taxon>Eukaryota</taxon>
        <taxon>Viridiplantae</taxon>
        <taxon>Streptophyta</taxon>
        <taxon>Embryophyta</taxon>
        <taxon>Tracheophyta</taxon>
        <taxon>Spermatophyta</taxon>
        <taxon>Magnoliopsida</taxon>
        <taxon>eudicotyledons</taxon>
        <taxon>Gunneridae</taxon>
        <taxon>Pentapetalae</taxon>
        <taxon>rosids</taxon>
        <taxon>malvids</taxon>
        <taxon>Sapindales</taxon>
        <taxon>Sapindaceae</taxon>
        <taxon>Hippocastanoideae</taxon>
        <taxon>Acereae</taxon>
        <taxon>Acer</taxon>
    </lineage>
</organism>
<keyword evidence="3" id="KW-0539">Nucleus</keyword>